<dbReference type="PATRIC" id="fig|1280953.3.peg.3227"/>
<dbReference type="AlphaFoldDB" id="A0A059G3G8"/>
<dbReference type="STRING" id="1280953.HOC_16101"/>
<protein>
    <submittedName>
        <fullName evidence="1">Uncharacterized protein</fullName>
    </submittedName>
</protein>
<gene>
    <name evidence="1" type="ORF">HOC_16101</name>
</gene>
<reference evidence="1 2" key="1">
    <citation type="journal article" date="2014" name="Antonie Van Leeuwenhoek">
        <title>Hyphomonas beringensis sp. nov. and Hyphomonas chukchiensis sp. nov., isolated from surface seawater of the Bering Sea and Chukchi Sea.</title>
        <authorList>
            <person name="Li C."/>
            <person name="Lai Q."/>
            <person name="Li G."/>
            <person name="Dong C."/>
            <person name="Wang J."/>
            <person name="Liao Y."/>
            <person name="Shao Z."/>
        </authorList>
    </citation>
    <scope>NUCLEOTIDE SEQUENCE [LARGE SCALE GENOMIC DNA]</scope>
    <source>
        <strain evidence="1 2">SCH89</strain>
    </source>
</reference>
<sequence>MGRYKSVLMAKKDAREFPYRVALPIPPTGHGKRLDIIAAWINTNIGPDWRMHSHLERGEHMALYMFRTEQLASHYRQALSSGELDVGT</sequence>
<evidence type="ECO:0000313" key="2">
    <source>
        <dbReference type="Proteomes" id="UP000024942"/>
    </source>
</evidence>
<evidence type="ECO:0000313" key="1">
    <source>
        <dbReference type="EMBL" id="KDA01284.1"/>
    </source>
</evidence>
<dbReference type="OrthoDB" id="7620280at2"/>
<keyword evidence="2" id="KW-1185">Reference proteome</keyword>
<proteinExistence type="predicted"/>
<accession>A0A059G3G8</accession>
<organism evidence="1 2">
    <name type="scientific">Hyphomonas oceanitis SCH89</name>
    <dbReference type="NCBI Taxonomy" id="1280953"/>
    <lineage>
        <taxon>Bacteria</taxon>
        <taxon>Pseudomonadati</taxon>
        <taxon>Pseudomonadota</taxon>
        <taxon>Alphaproteobacteria</taxon>
        <taxon>Hyphomonadales</taxon>
        <taxon>Hyphomonadaceae</taxon>
        <taxon>Hyphomonas</taxon>
    </lineage>
</organism>
<dbReference type="Proteomes" id="UP000024942">
    <property type="component" value="Unassembled WGS sequence"/>
</dbReference>
<name>A0A059G3G8_9PROT</name>
<dbReference type="EMBL" id="ARYL01000031">
    <property type="protein sequence ID" value="KDA01284.1"/>
    <property type="molecule type" value="Genomic_DNA"/>
</dbReference>
<comment type="caution">
    <text evidence="1">The sequence shown here is derived from an EMBL/GenBank/DDBJ whole genome shotgun (WGS) entry which is preliminary data.</text>
</comment>
<dbReference type="RefSeq" id="WP_035540491.1">
    <property type="nucleotide sequence ID" value="NZ_ARYL01000031.1"/>
</dbReference>